<reference evidence="6 7" key="1">
    <citation type="submission" date="2021-03" db="EMBL/GenBank/DDBJ databases">
        <title>Genomic Encyclopedia of Type Strains, Phase III (KMG-III): the genomes of soil and plant-associated and newly described type strains.</title>
        <authorList>
            <person name="Whitman W."/>
        </authorList>
    </citation>
    <scope>NUCLEOTIDE SEQUENCE [LARGE SCALE GENOMIC DNA]</scope>
    <source>
        <strain evidence="6 7">IMMIB AFH-6</strain>
    </source>
</reference>
<evidence type="ECO:0000256" key="3">
    <source>
        <dbReference type="ARBA" id="ARBA00023004"/>
    </source>
</evidence>
<evidence type="ECO:0000313" key="7">
    <source>
        <dbReference type="Proteomes" id="UP000781958"/>
    </source>
</evidence>
<keyword evidence="7" id="KW-1185">Reference proteome</keyword>
<dbReference type="EMBL" id="JAGINP010000008">
    <property type="protein sequence ID" value="MBP2292893.1"/>
    <property type="molecule type" value="Genomic_DNA"/>
</dbReference>
<evidence type="ECO:0000259" key="5">
    <source>
        <dbReference type="PROSITE" id="PS51007"/>
    </source>
</evidence>
<dbReference type="InterPro" id="IPR009056">
    <property type="entry name" value="Cyt_c-like_dom"/>
</dbReference>
<gene>
    <name evidence="6" type="ORF">J2851_002674</name>
</gene>
<dbReference type="Proteomes" id="UP000781958">
    <property type="component" value="Unassembled WGS sequence"/>
</dbReference>
<feature type="domain" description="Cytochrome c" evidence="5">
    <location>
        <begin position="46"/>
        <end position="137"/>
    </location>
</feature>
<proteinExistence type="predicted"/>
<sequence length="141" mass="15018">MSFGRSRRIALAALALTVVAGGAGLAWESRREQDKTWRRAAAITGGDPHAGQEAVLRYGCGSCHTIPGVTRARGLVGPPLSNFGSRVYVGGVLYNTPENVMSWVKDPPGISPKTAMPNLGVSDRDARDITAYLYTLTDGSW</sequence>
<evidence type="ECO:0000256" key="4">
    <source>
        <dbReference type="PROSITE-ProRule" id="PRU00433"/>
    </source>
</evidence>
<keyword evidence="1 4" id="KW-0349">Heme</keyword>
<dbReference type="RefSeq" id="WP_209766748.1">
    <property type="nucleotide sequence ID" value="NZ_JAGINP010000008.1"/>
</dbReference>
<dbReference type="SUPFAM" id="SSF46626">
    <property type="entry name" value="Cytochrome c"/>
    <property type="match status" value="1"/>
</dbReference>
<dbReference type="Gene3D" id="1.10.760.10">
    <property type="entry name" value="Cytochrome c-like domain"/>
    <property type="match status" value="1"/>
</dbReference>
<evidence type="ECO:0000256" key="1">
    <source>
        <dbReference type="ARBA" id="ARBA00022617"/>
    </source>
</evidence>
<protein>
    <submittedName>
        <fullName evidence="6">Cytochrome c1</fullName>
    </submittedName>
</protein>
<organism evidence="6 7">
    <name type="scientific">Azospirillum rugosum</name>
    <dbReference type="NCBI Taxonomy" id="416170"/>
    <lineage>
        <taxon>Bacteria</taxon>
        <taxon>Pseudomonadati</taxon>
        <taxon>Pseudomonadota</taxon>
        <taxon>Alphaproteobacteria</taxon>
        <taxon>Rhodospirillales</taxon>
        <taxon>Azospirillaceae</taxon>
        <taxon>Azospirillum</taxon>
    </lineage>
</organism>
<dbReference type="InterPro" id="IPR036909">
    <property type="entry name" value="Cyt_c-like_dom_sf"/>
</dbReference>
<comment type="caution">
    <text evidence="6">The sequence shown here is derived from an EMBL/GenBank/DDBJ whole genome shotgun (WGS) entry which is preliminary data.</text>
</comment>
<keyword evidence="2 4" id="KW-0479">Metal-binding</keyword>
<name>A0ABS4SJZ1_9PROT</name>
<evidence type="ECO:0000313" key="6">
    <source>
        <dbReference type="EMBL" id="MBP2292893.1"/>
    </source>
</evidence>
<dbReference type="Pfam" id="PF00034">
    <property type="entry name" value="Cytochrom_C"/>
    <property type="match status" value="1"/>
</dbReference>
<accession>A0ABS4SJZ1</accession>
<evidence type="ECO:0000256" key="2">
    <source>
        <dbReference type="ARBA" id="ARBA00022723"/>
    </source>
</evidence>
<dbReference type="PROSITE" id="PS51007">
    <property type="entry name" value="CYTC"/>
    <property type="match status" value="1"/>
</dbReference>
<keyword evidence="3 4" id="KW-0408">Iron</keyword>